<keyword evidence="2" id="KW-1185">Reference proteome</keyword>
<organism evidence="1 2">
    <name type="scientific">Diphasiastrum complanatum</name>
    <name type="common">Issler's clubmoss</name>
    <name type="synonym">Lycopodium complanatum</name>
    <dbReference type="NCBI Taxonomy" id="34168"/>
    <lineage>
        <taxon>Eukaryota</taxon>
        <taxon>Viridiplantae</taxon>
        <taxon>Streptophyta</taxon>
        <taxon>Embryophyta</taxon>
        <taxon>Tracheophyta</taxon>
        <taxon>Lycopodiopsida</taxon>
        <taxon>Lycopodiales</taxon>
        <taxon>Lycopodiaceae</taxon>
        <taxon>Lycopodioideae</taxon>
        <taxon>Diphasiastrum</taxon>
    </lineage>
</organism>
<evidence type="ECO:0000313" key="2">
    <source>
        <dbReference type="Proteomes" id="UP001162992"/>
    </source>
</evidence>
<dbReference type="Proteomes" id="UP001162992">
    <property type="component" value="Chromosome 16"/>
</dbReference>
<reference evidence="2" key="1">
    <citation type="journal article" date="2024" name="Proc. Natl. Acad. Sci. U.S.A.">
        <title>Extraordinary preservation of gene collinearity over three hundred million years revealed in homosporous lycophytes.</title>
        <authorList>
            <person name="Li C."/>
            <person name="Wickell D."/>
            <person name="Kuo L.Y."/>
            <person name="Chen X."/>
            <person name="Nie B."/>
            <person name="Liao X."/>
            <person name="Peng D."/>
            <person name="Ji J."/>
            <person name="Jenkins J."/>
            <person name="Williams M."/>
            <person name="Shu S."/>
            <person name="Plott C."/>
            <person name="Barry K."/>
            <person name="Rajasekar S."/>
            <person name="Grimwood J."/>
            <person name="Han X."/>
            <person name="Sun S."/>
            <person name="Hou Z."/>
            <person name="He W."/>
            <person name="Dai G."/>
            <person name="Sun C."/>
            <person name="Schmutz J."/>
            <person name="Leebens-Mack J.H."/>
            <person name="Li F.W."/>
            <person name="Wang L."/>
        </authorList>
    </citation>
    <scope>NUCLEOTIDE SEQUENCE [LARGE SCALE GENOMIC DNA]</scope>
    <source>
        <strain evidence="2">cv. PW_Plant_1</strain>
    </source>
</reference>
<evidence type="ECO:0000313" key="1">
    <source>
        <dbReference type="EMBL" id="KAJ7526559.1"/>
    </source>
</evidence>
<protein>
    <submittedName>
        <fullName evidence="1">Uncharacterized protein</fullName>
    </submittedName>
</protein>
<gene>
    <name evidence="1" type="ORF">O6H91_16G012100</name>
</gene>
<accession>A0ACC2B9V8</accession>
<sequence length="180" mass="19902">MQLPVVFFVVVVLLSCFMRDGVQSKKDVVKLRWYMHDTPFNGPTPSSIPVTGYNASDFQNEIKKFLFGQIYVFDDPLTQGFSLTSATFGRAQGIYSFVSQEEIVGSVSYTVSIRTGKYNGSTLNILGAYPYSIPIKKYSIVGGTGKFILARGLLKEKVVNLFGPLNASATLSYHATVYLH</sequence>
<proteinExistence type="predicted"/>
<comment type="caution">
    <text evidence="1">The sequence shown here is derived from an EMBL/GenBank/DDBJ whole genome shotgun (WGS) entry which is preliminary data.</text>
</comment>
<dbReference type="EMBL" id="CM055107">
    <property type="protein sequence ID" value="KAJ7526559.1"/>
    <property type="molecule type" value="Genomic_DNA"/>
</dbReference>
<name>A0ACC2B9V8_DIPCM</name>